<dbReference type="EMBL" id="JBHSCY010000001">
    <property type="protein sequence ID" value="MFC4267850.1"/>
    <property type="molecule type" value="Genomic_DNA"/>
</dbReference>
<accession>A0ABV8R793</accession>
<dbReference type="Gene3D" id="2.60.40.1930">
    <property type="match status" value="1"/>
</dbReference>
<sequence length="780" mass="90019">MKHFTLLVFFFSIVIFSQSKEKNIDSLFLNYTKEYEEVTYAHLNKSIFIQGEAVGFTIYVFHKHKKQLSKKTKNVYVNIYNNENQIVSQQLLKVTNGIANGTISLNKEFKKGNYTFLVFTNWMLNFNKQNIFRTSFKVLDIDNNSVLDLNNKKAKSLDIQLLPESGHFLDKTINSVGVVVKDSLGFGVPNLEGTILSNKDTITHIKLNNLGITRFSFFAESTKDYKLIFTINNKIEKNFAKNIANKGVLLSVKEVNELCFISLKTNNETLKSIKTKPLLLTFHDGKVLNKISVKFNNKTTITKKIPLSKLSSGITIFTVFNEKGKPISERLFFNYNNISVLKSNIQNIHKNDSLASIILNYKTNNSKTTFTNVSVSVLPKNTKSYLHNNTMLSQVFLKPYIKGIIENGSYYFKNVTNKTKYDLDNLLITQGWSSYDWTSIFSSTLNNKKYVFEDGLTLNFKIPEKEKLQKLFIHGTKYNPPKFIDVYKNTKEFPLSDFFLFEEEKLNISKVDFKGKLSKPNLKIEFYPKEIPEINIKNLKTLPIVEFYTYENTVAANNFSKLNNFEILDGISLTTNLEKIRRQKIKSEAFGRVFFIDKLERNQSLVNFLNAKPGIIAFDDYTKAQIVVKNKRSKENLRLVLNGLQVSEYLLFNYWMDVVDYIEIDTRSPLFSIKNHAGGTVNIKTKSNAFSKRDVSISTYKAPLTFTKKKKFYIPKYTNYKDVFFKNYGVLDWLPKNKISESSNLNLSFNSKNTKEVVLFIEGITENGDFILDEKIIKID</sequence>
<proteinExistence type="predicted"/>
<keyword evidence="2" id="KW-1185">Reference proteome</keyword>
<reference evidence="2" key="1">
    <citation type="journal article" date="2019" name="Int. J. Syst. Evol. Microbiol.">
        <title>The Global Catalogue of Microorganisms (GCM) 10K type strain sequencing project: providing services to taxonomists for standard genome sequencing and annotation.</title>
        <authorList>
            <consortium name="The Broad Institute Genomics Platform"/>
            <consortium name="The Broad Institute Genome Sequencing Center for Infectious Disease"/>
            <person name="Wu L."/>
            <person name="Ma J."/>
        </authorList>
    </citation>
    <scope>NUCLEOTIDE SEQUENCE [LARGE SCALE GENOMIC DNA]</scope>
    <source>
        <strain evidence="2">CECT 8655</strain>
    </source>
</reference>
<evidence type="ECO:0008006" key="3">
    <source>
        <dbReference type="Google" id="ProtNLM"/>
    </source>
</evidence>
<gene>
    <name evidence="1" type="ORF">ACFOWD_02935</name>
</gene>
<protein>
    <recommendedName>
        <fullName evidence="3">TonB-dependent receptor plug domain-containing protein</fullName>
    </recommendedName>
</protein>
<evidence type="ECO:0000313" key="1">
    <source>
        <dbReference type="EMBL" id="MFC4267850.1"/>
    </source>
</evidence>
<evidence type="ECO:0000313" key="2">
    <source>
        <dbReference type="Proteomes" id="UP001595826"/>
    </source>
</evidence>
<dbReference type="Proteomes" id="UP001595826">
    <property type="component" value="Unassembled WGS sequence"/>
</dbReference>
<dbReference type="RefSeq" id="WP_377407978.1">
    <property type="nucleotide sequence ID" value="NZ_JBHSCY010000001.1"/>
</dbReference>
<name>A0ABV8R793_9FLAO</name>
<comment type="caution">
    <text evidence="1">The sequence shown here is derived from an EMBL/GenBank/DDBJ whole genome shotgun (WGS) entry which is preliminary data.</text>
</comment>
<organism evidence="1 2">
    <name type="scientific">Polaribacter marinivivus</name>
    <dbReference type="NCBI Taxonomy" id="1524260"/>
    <lineage>
        <taxon>Bacteria</taxon>
        <taxon>Pseudomonadati</taxon>
        <taxon>Bacteroidota</taxon>
        <taxon>Flavobacteriia</taxon>
        <taxon>Flavobacteriales</taxon>
        <taxon>Flavobacteriaceae</taxon>
    </lineage>
</organism>